<sequence length="477" mass="52085">MEMFKKVEISGRVCQVFAVITGTLTVIADGMHYGWTSPIIPLLEASPNSFVHESDVVWIENCLMFGGVAGLFITMCLLDKIGRKATMLTAAVENMIAWILIATSSSAEVLFVARFIAGIAADVNFVAAPVYIAEIADKKIRGRLSSLINIFGLLGLVLIYAVGPYVSVGISSVIGMGFLAVEIITFSTMPESPHYYLMRNNPEAARRSLKVFRNVNVDGELKMLKEIVEKENENRGRPLDLLRVKSNRKAFGIMAVLNISQHFTGLSVMLMNMHIILGEAGLSVDANMTAIEFGLVMVAASIVSTFLIDLVGRKVLLSISSFCTAASLLVLGAYFSVKHKGGDTSEYSWVPVACLMIYAVTHKIGLSFVPIVVTAELFPTNIKAVGCTVADSIFVISSAITIFVFHALYRNFGMHVPFFMFAGFAVLVGLFAIFLMPETKGKTLEEIQEILRGEENEHVFRVETTLLLSASEEACDE</sequence>
<organism evidence="11 12">
    <name type="scientific">Photinus pyralis</name>
    <name type="common">Common eastern firefly</name>
    <name type="synonym">Lampyris pyralis</name>
    <dbReference type="NCBI Taxonomy" id="7054"/>
    <lineage>
        <taxon>Eukaryota</taxon>
        <taxon>Metazoa</taxon>
        <taxon>Ecdysozoa</taxon>
        <taxon>Arthropoda</taxon>
        <taxon>Hexapoda</taxon>
        <taxon>Insecta</taxon>
        <taxon>Pterygota</taxon>
        <taxon>Neoptera</taxon>
        <taxon>Endopterygota</taxon>
        <taxon>Coleoptera</taxon>
        <taxon>Polyphaga</taxon>
        <taxon>Elateriformia</taxon>
        <taxon>Elateroidea</taxon>
        <taxon>Lampyridae</taxon>
        <taxon>Lampyrinae</taxon>
        <taxon>Photinus</taxon>
    </lineage>
</organism>
<dbReference type="PANTHER" id="PTHR48021">
    <property type="match status" value="1"/>
</dbReference>
<name>A0A5N4AD32_PHOPY</name>
<evidence type="ECO:0000256" key="2">
    <source>
        <dbReference type="ARBA" id="ARBA00022448"/>
    </source>
</evidence>
<dbReference type="SUPFAM" id="SSF103473">
    <property type="entry name" value="MFS general substrate transporter"/>
    <property type="match status" value="1"/>
</dbReference>
<dbReference type="EMBL" id="VVIM01000008">
    <property type="protein sequence ID" value="KAB0795226.1"/>
    <property type="molecule type" value="Genomic_DNA"/>
</dbReference>
<feature type="transmembrane region" description="Helical" evidence="9">
    <location>
        <begin position="144"/>
        <end position="162"/>
    </location>
</feature>
<feature type="transmembrane region" description="Helical" evidence="9">
    <location>
        <begin position="56"/>
        <end position="78"/>
    </location>
</feature>
<gene>
    <name evidence="11" type="ORF">PPYR_12065</name>
</gene>
<feature type="transmembrane region" description="Helical" evidence="9">
    <location>
        <begin position="251"/>
        <end position="277"/>
    </location>
</feature>
<evidence type="ECO:0000259" key="10">
    <source>
        <dbReference type="PROSITE" id="PS50850"/>
    </source>
</evidence>
<dbReference type="InterPro" id="IPR003663">
    <property type="entry name" value="Sugar/inositol_transpt"/>
</dbReference>
<evidence type="ECO:0000256" key="5">
    <source>
        <dbReference type="ARBA" id="ARBA00022692"/>
    </source>
</evidence>
<evidence type="ECO:0000256" key="9">
    <source>
        <dbReference type="SAM" id="Phobius"/>
    </source>
</evidence>
<protein>
    <recommendedName>
        <fullName evidence="10">Major facilitator superfamily (MFS) profile domain-containing protein</fullName>
    </recommendedName>
</protein>
<dbReference type="InterPro" id="IPR005829">
    <property type="entry name" value="Sugar_transporter_CS"/>
</dbReference>
<feature type="transmembrane region" description="Helical" evidence="9">
    <location>
        <begin position="315"/>
        <end position="337"/>
    </location>
</feature>
<dbReference type="Gene3D" id="1.20.1250.20">
    <property type="entry name" value="MFS general substrate transporter like domains"/>
    <property type="match status" value="1"/>
</dbReference>
<evidence type="ECO:0000256" key="8">
    <source>
        <dbReference type="ARBA" id="ARBA00023180"/>
    </source>
</evidence>
<evidence type="ECO:0000256" key="7">
    <source>
        <dbReference type="ARBA" id="ARBA00023136"/>
    </source>
</evidence>
<keyword evidence="6 9" id="KW-1133">Transmembrane helix</keyword>
<evidence type="ECO:0000256" key="4">
    <source>
        <dbReference type="ARBA" id="ARBA00022597"/>
    </source>
</evidence>
<accession>A0A5N4AD32</accession>
<dbReference type="PANTHER" id="PTHR48021:SF46">
    <property type="entry name" value="MAJOR FACILITATOR SUPERFAMILY (MFS) PROFILE DOMAIN-CONTAINING PROTEIN"/>
    <property type="match status" value="1"/>
</dbReference>
<feature type="transmembrane region" description="Helical" evidence="9">
    <location>
        <begin position="385"/>
        <end position="409"/>
    </location>
</feature>
<keyword evidence="12" id="KW-1185">Reference proteome</keyword>
<keyword evidence="7 9" id="KW-0472">Membrane</keyword>
<dbReference type="InterPro" id="IPR020846">
    <property type="entry name" value="MFS_dom"/>
</dbReference>
<comment type="caution">
    <text evidence="11">The sequence shown here is derived from an EMBL/GenBank/DDBJ whole genome shotgun (WGS) entry which is preliminary data.</text>
</comment>
<dbReference type="GO" id="GO:0005886">
    <property type="term" value="C:plasma membrane"/>
    <property type="evidence" value="ECO:0007669"/>
    <property type="project" value="UniProtKB-SubCell"/>
</dbReference>
<dbReference type="Proteomes" id="UP000327044">
    <property type="component" value="Unassembled WGS sequence"/>
</dbReference>
<dbReference type="InParanoid" id="A0A5N4AD32"/>
<dbReference type="FunFam" id="1.20.1250.20:FF:000218">
    <property type="entry name" value="facilitated trehalose transporter Tret1"/>
    <property type="match status" value="1"/>
</dbReference>
<keyword evidence="4" id="KW-0762">Sugar transport</keyword>
<feature type="transmembrane region" description="Helical" evidence="9">
    <location>
        <begin position="349"/>
        <end position="373"/>
    </location>
</feature>
<feature type="transmembrane region" description="Helical" evidence="9">
    <location>
        <begin position="289"/>
        <end position="308"/>
    </location>
</feature>
<keyword evidence="8" id="KW-0325">Glycoprotein</keyword>
<keyword evidence="3" id="KW-1003">Cell membrane</keyword>
<dbReference type="OrthoDB" id="6339427at2759"/>
<comment type="subcellular location">
    <subcellularLocation>
        <location evidence="1">Cell membrane</location>
        <topology evidence="1">Multi-pass membrane protein</topology>
    </subcellularLocation>
</comment>
<evidence type="ECO:0000313" key="11">
    <source>
        <dbReference type="EMBL" id="KAB0795226.1"/>
    </source>
</evidence>
<dbReference type="InterPro" id="IPR005828">
    <property type="entry name" value="MFS_sugar_transport-like"/>
</dbReference>
<feature type="transmembrane region" description="Helical" evidence="9">
    <location>
        <begin position="415"/>
        <end position="435"/>
    </location>
</feature>
<evidence type="ECO:0000256" key="1">
    <source>
        <dbReference type="ARBA" id="ARBA00004651"/>
    </source>
</evidence>
<dbReference type="InterPro" id="IPR036259">
    <property type="entry name" value="MFS_trans_sf"/>
</dbReference>
<feature type="transmembrane region" description="Helical" evidence="9">
    <location>
        <begin position="168"/>
        <end position="189"/>
    </location>
</feature>
<keyword evidence="2" id="KW-0813">Transport</keyword>
<reference evidence="11 12" key="1">
    <citation type="journal article" date="2018" name="Elife">
        <title>Firefly genomes illuminate parallel origins of bioluminescence in beetles.</title>
        <authorList>
            <person name="Fallon T.R."/>
            <person name="Lower S.E."/>
            <person name="Chang C.H."/>
            <person name="Bessho-Uehara M."/>
            <person name="Martin G.J."/>
            <person name="Bewick A.J."/>
            <person name="Behringer M."/>
            <person name="Debat H.J."/>
            <person name="Wong I."/>
            <person name="Day J.C."/>
            <person name="Suvorov A."/>
            <person name="Silva C.J."/>
            <person name="Stanger-Hall K.F."/>
            <person name="Hall D.W."/>
            <person name="Schmitz R.J."/>
            <person name="Nelson D.R."/>
            <person name="Lewis S.M."/>
            <person name="Shigenobu S."/>
            <person name="Bybee S.M."/>
            <person name="Larracuente A.M."/>
            <person name="Oba Y."/>
            <person name="Weng J.K."/>
        </authorList>
    </citation>
    <scope>NUCLEOTIDE SEQUENCE [LARGE SCALE GENOMIC DNA]</scope>
    <source>
        <strain evidence="11">1611_PpyrPB1</strain>
        <tissue evidence="11">Whole body</tissue>
    </source>
</reference>
<proteinExistence type="predicted"/>
<dbReference type="PRINTS" id="PR00171">
    <property type="entry name" value="SUGRTRNSPORT"/>
</dbReference>
<feature type="transmembrane region" description="Helical" evidence="9">
    <location>
        <begin position="85"/>
        <end position="103"/>
    </location>
</feature>
<dbReference type="InterPro" id="IPR050549">
    <property type="entry name" value="MFS_Trehalose_Transporter"/>
</dbReference>
<feature type="transmembrane region" description="Helical" evidence="9">
    <location>
        <begin position="12"/>
        <end position="36"/>
    </location>
</feature>
<keyword evidence="5 9" id="KW-0812">Transmembrane</keyword>
<dbReference type="AlphaFoldDB" id="A0A5N4AD32"/>
<dbReference type="PROSITE" id="PS00216">
    <property type="entry name" value="SUGAR_TRANSPORT_1"/>
    <property type="match status" value="1"/>
</dbReference>
<evidence type="ECO:0000256" key="6">
    <source>
        <dbReference type="ARBA" id="ARBA00022989"/>
    </source>
</evidence>
<dbReference type="Pfam" id="PF00083">
    <property type="entry name" value="Sugar_tr"/>
    <property type="match status" value="1"/>
</dbReference>
<evidence type="ECO:0000313" key="12">
    <source>
        <dbReference type="Proteomes" id="UP000327044"/>
    </source>
</evidence>
<feature type="domain" description="Major facilitator superfamily (MFS) profile" evidence="10">
    <location>
        <begin position="18"/>
        <end position="440"/>
    </location>
</feature>
<dbReference type="PROSITE" id="PS50850">
    <property type="entry name" value="MFS"/>
    <property type="match status" value="1"/>
</dbReference>
<evidence type="ECO:0000256" key="3">
    <source>
        <dbReference type="ARBA" id="ARBA00022475"/>
    </source>
</evidence>
<feature type="transmembrane region" description="Helical" evidence="9">
    <location>
        <begin position="109"/>
        <end position="132"/>
    </location>
</feature>
<dbReference type="GO" id="GO:0022857">
    <property type="term" value="F:transmembrane transporter activity"/>
    <property type="evidence" value="ECO:0007669"/>
    <property type="project" value="InterPro"/>
</dbReference>